<evidence type="ECO:0000256" key="1">
    <source>
        <dbReference type="SAM" id="Phobius"/>
    </source>
</evidence>
<dbReference type="SUPFAM" id="SSF117892">
    <property type="entry name" value="Band 7/SPFH domain"/>
    <property type="match status" value="1"/>
</dbReference>
<evidence type="ECO:0000259" key="2">
    <source>
        <dbReference type="SMART" id="SM00244"/>
    </source>
</evidence>
<keyword evidence="1" id="KW-0812">Transmembrane</keyword>
<evidence type="ECO:0000313" key="3">
    <source>
        <dbReference type="EMBL" id="MBB6546757.1"/>
    </source>
</evidence>
<feature type="transmembrane region" description="Helical" evidence="1">
    <location>
        <begin position="64"/>
        <end position="90"/>
    </location>
</feature>
<keyword evidence="3" id="KW-0378">Hydrolase</keyword>
<protein>
    <submittedName>
        <fullName evidence="3">Regulator of protease activity HflC (Stomatin/prohibitin superfamily)</fullName>
    </submittedName>
</protein>
<dbReference type="Gene3D" id="3.30.479.30">
    <property type="entry name" value="Band 7 domain"/>
    <property type="match status" value="1"/>
</dbReference>
<dbReference type="CDD" id="cd03402">
    <property type="entry name" value="SPFH_like_u2"/>
    <property type="match status" value="1"/>
</dbReference>
<dbReference type="GO" id="GO:0006508">
    <property type="term" value="P:proteolysis"/>
    <property type="evidence" value="ECO:0007669"/>
    <property type="project" value="UniProtKB-KW"/>
</dbReference>
<comment type="caution">
    <text evidence="3">The sequence shown here is derived from an EMBL/GenBank/DDBJ whole genome shotgun (WGS) entry which is preliminary data.</text>
</comment>
<evidence type="ECO:0000313" key="4">
    <source>
        <dbReference type="Proteomes" id="UP000565579"/>
    </source>
</evidence>
<dbReference type="InterPro" id="IPR036013">
    <property type="entry name" value="Band_7/SPFH_dom_sf"/>
</dbReference>
<sequence length="316" mass="33372">MVDTSSGGVLDGGVVDMPAPHTNERPVKAANGFAMLGVATLIGLAGVALLVLGIALLAGGSVAAGLAALIAGVLAIVIGFVMLFGLTAVAPGEARVVQLLGRYVGTLRTPGFQWVNPITVRRRVSTRIRNHETDVTKVNDADGNPIQIATVVVWQVQDTAQAVFEVDDFVEFVAIQAETAVRHIAGSYPYDAHGEPRLSLRDNADEINDQLSTEIAARVASAGVKVIESRIIHLAYAPEIAHAMLRRQQAGAVVAARQRIVEGAVGMVEMALAKLAEHDVVELDEERKAAMVSNLLVVLVGDRDTQPVVNTGTLYQ</sequence>
<keyword evidence="1" id="KW-0472">Membrane</keyword>
<accession>A0A7X0NNN8</accession>
<dbReference type="Pfam" id="PF01145">
    <property type="entry name" value="Band_7"/>
    <property type="match status" value="1"/>
</dbReference>
<keyword evidence="3" id="KW-0645">Protease</keyword>
<dbReference type="SMART" id="SM00244">
    <property type="entry name" value="PHB"/>
    <property type="match status" value="1"/>
</dbReference>
<keyword evidence="1" id="KW-1133">Transmembrane helix</keyword>
<dbReference type="EMBL" id="JACHMI010000001">
    <property type="protein sequence ID" value="MBB6546757.1"/>
    <property type="molecule type" value="Genomic_DNA"/>
</dbReference>
<dbReference type="PANTHER" id="PTHR43446">
    <property type="entry name" value="MEMBRANE PROTEIN-RELATED"/>
    <property type="match status" value="1"/>
</dbReference>
<reference evidence="3 4" key="1">
    <citation type="submission" date="2020-08" db="EMBL/GenBank/DDBJ databases">
        <title>Sequencing the genomes of 1000 actinobacteria strains.</title>
        <authorList>
            <person name="Klenk H.-P."/>
        </authorList>
    </citation>
    <scope>NUCLEOTIDE SEQUENCE [LARGE SCALE GENOMIC DNA]</scope>
    <source>
        <strain evidence="3 4">DSM 43768</strain>
    </source>
</reference>
<dbReference type="Proteomes" id="UP000565579">
    <property type="component" value="Unassembled WGS sequence"/>
</dbReference>
<dbReference type="RefSeq" id="WP_185101510.1">
    <property type="nucleotide sequence ID" value="NZ_BAAAXY010000050.1"/>
</dbReference>
<proteinExistence type="predicted"/>
<dbReference type="PANTHER" id="PTHR43446:SF1">
    <property type="entry name" value="BAND 7 DOMAIN-CONTAINING PROTEIN"/>
    <property type="match status" value="1"/>
</dbReference>
<dbReference type="AlphaFoldDB" id="A0A7X0NNN8"/>
<feature type="transmembrane region" description="Helical" evidence="1">
    <location>
        <begin position="33"/>
        <end position="58"/>
    </location>
</feature>
<gene>
    <name evidence="3" type="ORF">HD593_001552</name>
</gene>
<feature type="domain" description="Band 7" evidence="2">
    <location>
        <begin position="84"/>
        <end position="248"/>
    </location>
</feature>
<dbReference type="GO" id="GO:0008233">
    <property type="term" value="F:peptidase activity"/>
    <property type="evidence" value="ECO:0007669"/>
    <property type="project" value="UniProtKB-KW"/>
</dbReference>
<keyword evidence="4" id="KW-1185">Reference proteome</keyword>
<dbReference type="InterPro" id="IPR001107">
    <property type="entry name" value="Band_7"/>
</dbReference>
<name>A0A7X0NNN8_9ACTN</name>
<organism evidence="3 4">
    <name type="scientific">Nonomuraea rubra</name>
    <dbReference type="NCBI Taxonomy" id="46180"/>
    <lineage>
        <taxon>Bacteria</taxon>
        <taxon>Bacillati</taxon>
        <taxon>Actinomycetota</taxon>
        <taxon>Actinomycetes</taxon>
        <taxon>Streptosporangiales</taxon>
        <taxon>Streptosporangiaceae</taxon>
        <taxon>Nonomuraea</taxon>
    </lineage>
</organism>